<dbReference type="GO" id="GO:0008270">
    <property type="term" value="F:zinc ion binding"/>
    <property type="evidence" value="ECO:0007669"/>
    <property type="project" value="InterPro"/>
</dbReference>
<dbReference type="PANTHER" id="PTHR30096:SF0">
    <property type="entry name" value="4,5-DOPA DIOXYGENASE EXTRADIOL-LIKE PROTEIN"/>
    <property type="match status" value="1"/>
</dbReference>
<accession>A0A2G9C7R5</accession>
<dbReference type="GO" id="GO:0016702">
    <property type="term" value="F:oxidoreductase activity, acting on single donors with incorporation of molecular oxygen, incorporation of two atoms of oxygen"/>
    <property type="evidence" value="ECO:0007669"/>
    <property type="project" value="UniProtKB-ARBA"/>
</dbReference>
<dbReference type="Pfam" id="PF02900">
    <property type="entry name" value="LigB"/>
    <property type="match status" value="1"/>
</dbReference>
<dbReference type="OrthoDB" id="9790889at2"/>
<evidence type="ECO:0000313" key="7">
    <source>
        <dbReference type="EMBL" id="PIM51589.1"/>
    </source>
</evidence>
<organism evidence="7 8">
    <name type="scientific">Roseateles chitinivorans</name>
    <dbReference type="NCBI Taxonomy" id="2917965"/>
    <lineage>
        <taxon>Bacteria</taxon>
        <taxon>Pseudomonadati</taxon>
        <taxon>Pseudomonadota</taxon>
        <taxon>Betaproteobacteria</taxon>
        <taxon>Burkholderiales</taxon>
        <taxon>Sphaerotilaceae</taxon>
        <taxon>Roseateles</taxon>
    </lineage>
</organism>
<name>A0A2G9C7R5_9BURK</name>
<feature type="domain" description="Extradiol ring-cleavage dioxygenase class III enzyme subunit B" evidence="6">
    <location>
        <begin position="8"/>
        <end position="255"/>
    </location>
</feature>
<sequence>MNLPFPSLFVSHGSPMIALEPGQTGAFLQRLGRTLLTRWGRPRAVLAISAHTTARAAVLLGADRHEAIYDFGGFPPALSALRYDAPGDRALAARLGESLALPVVEHGGLDHGIWTALRYLIPAADVPVIPLTLTPHASPAQLMALGDKLQGLGSDGLLVLGTGSITHNLRLLMRSAITGTAAGDGVPEMPESAVFRHWFAERSAARDWPALEAYRTQAPHAALMHPTDEHLLPWYVAAGAGGRDHAPLRIHEGVTFGCLGMDAYAFGPHAGALQEALAHADAQTAAS</sequence>
<protein>
    <submittedName>
        <fullName evidence="7">Dioxygenase</fullName>
    </submittedName>
</protein>
<keyword evidence="4" id="KW-0862">Zinc</keyword>
<evidence type="ECO:0000256" key="2">
    <source>
        <dbReference type="ARBA" id="ARBA00007581"/>
    </source>
</evidence>
<keyword evidence="7" id="KW-0223">Dioxygenase</keyword>
<dbReference type="SUPFAM" id="SSF53213">
    <property type="entry name" value="LigB-like"/>
    <property type="match status" value="1"/>
</dbReference>
<dbReference type="PANTHER" id="PTHR30096">
    <property type="entry name" value="4,5-DOPA DIOXYGENASE EXTRADIOL-LIKE PROTEIN"/>
    <property type="match status" value="1"/>
</dbReference>
<dbReference type="EMBL" id="PEOG01000059">
    <property type="protein sequence ID" value="PIM51589.1"/>
    <property type="molecule type" value="Genomic_DNA"/>
</dbReference>
<dbReference type="Proteomes" id="UP000231501">
    <property type="component" value="Unassembled WGS sequence"/>
</dbReference>
<dbReference type="GO" id="GO:0008198">
    <property type="term" value="F:ferrous iron binding"/>
    <property type="evidence" value="ECO:0007669"/>
    <property type="project" value="InterPro"/>
</dbReference>
<dbReference type="InterPro" id="IPR004183">
    <property type="entry name" value="Xdiol_dOase_suB"/>
</dbReference>
<dbReference type="CDD" id="cd07363">
    <property type="entry name" value="45_DOPA_Dioxygenase"/>
    <property type="match status" value="1"/>
</dbReference>
<dbReference type="Gene3D" id="3.40.830.10">
    <property type="entry name" value="LigB-like"/>
    <property type="match status" value="1"/>
</dbReference>
<keyword evidence="8" id="KW-1185">Reference proteome</keyword>
<dbReference type="PIRSF" id="PIRSF006157">
    <property type="entry name" value="Doxgns_DODA"/>
    <property type="match status" value="1"/>
</dbReference>
<gene>
    <name evidence="7" type="ORF">CS062_19020</name>
</gene>
<dbReference type="RefSeq" id="WP_099863152.1">
    <property type="nucleotide sequence ID" value="NZ_PEOG01000059.1"/>
</dbReference>
<comment type="similarity">
    <text evidence="2">Belongs to the DODA-type extradiol aromatic ring-opening dioxygenase family.</text>
</comment>
<dbReference type="InterPro" id="IPR014436">
    <property type="entry name" value="Extradiol_dOase_DODA"/>
</dbReference>
<comment type="caution">
    <text evidence="7">The sequence shown here is derived from an EMBL/GenBank/DDBJ whole genome shotgun (WGS) entry which is preliminary data.</text>
</comment>
<evidence type="ECO:0000313" key="8">
    <source>
        <dbReference type="Proteomes" id="UP000231501"/>
    </source>
</evidence>
<proteinExistence type="inferred from homology"/>
<reference evidence="7 8" key="1">
    <citation type="submission" date="2017-11" db="EMBL/GenBank/DDBJ databases">
        <title>Draft genome sequence of Mitsuaria sp. HWN-4.</title>
        <authorList>
            <person name="Gundlapally S.R."/>
        </authorList>
    </citation>
    <scope>NUCLEOTIDE SEQUENCE [LARGE SCALE GENOMIC DNA]</scope>
    <source>
        <strain evidence="7 8">HWN-4</strain>
    </source>
</reference>
<dbReference type="AlphaFoldDB" id="A0A2G9C7R5"/>
<evidence type="ECO:0000256" key="3">
    <source>
        <dbReference type="ARBA" id="ARBA00022723"/>
    </source>
</evidence>
<keyword evidence="3" id="KW-0479">Metal-binding</keyword>
<keyword evidence="5" id="KW-0560">Oxidoreductase</keyword>
<evidence type="ECO:0000259" key="6">
    <source>
        <dbReference type="Pfam" id="PF02900"/>
    </source>
</evidence>
<evidence type="ECO:0000256" key="5">
    <source>
        <dbReference type="ARBA" id="ARBA00023002"/>
    </source>
</evidence>
<comment type="cofactor">
    <cofactor evidence="1">
        <name>Zn(2+)</name>
        <dbReference type="ChEBI" id="CHEBI:29105"/>
    </cofactor>
</comment>
<evidence type="ECO:0000256" key="1">
    <source>
        <dbReference type="ARBA" id="ARBA00001947"/>
    </source>
</evidence>
<evidence type="ECO:0000256" key="4">
    <source>
        <dbReference type="ARBA" id="ARBA00022833"/>
    </source>
</evidence>